<evidence type="ECO:0000259" key="5">
    <source>
        <dbReference type="SMART" id="SM00645"/>
    </source>
</evidence>
<dbReference type="InterPro" id="IPR013201">
    <property type="entry name" value="Prot_inhib_I29"/>
</dbReference>
<organism evidence="7 8">
    <name type="scientific">Discostella pseudostelligera</name>
    <dbReference type="NCBI Taxonomy" id="259834"/>
    <lineage>
        <taxon>Eukaryota</taxon>
        <taxon>Sar</taxon>
        <taxon>Stramenopiles</taxon>
        <taxon>Ochrophyta</taxon>
        <taxon>Bacillariophyta</taxon>
        <taxon>Coscinodiscophyceae</taxon>
        <taxon>Thalassiosirophycidae</taxon>
        <taxon>Stephanodiscales</taxon>
        <taxon>Stephanodiscaceae</taxon>
        <taxon>Discostella</taxon>
    </lineage>
</organism>
<evidence type="ECO:0000256" key="3">
    <source>
        <dbReference type="ARBA" id="ARBA00023157"/>
    </source>
</evidence>
<dbReference type="PANTHER" id="PTHR12411">
    <property type="entry name" value="CYSTEINE PROTEASE FAMILY C1-RELATED"/>
    <property type="match status" value="1"/>
</dbReference>
<dbReference type="PROSITE" id="PS00139">
    <property type="entry name" value="THIOL_PROTEASE_CYS"/>
    <property type="match status" value="1"/>
</dbReference>
<keyword evidence="2" id="KW-0865">Zymogen</keyword>
<evidence type="ECO:0000259" key="6">
    <source>
        <dbReference type="SMART" id="SM00848"/>
    </source>
</evidence>
<dbReference type="Pfam" id="PF08246">
    <property type="entry name" value="Inhibitor_I29"/>
    <property type="match status" value="1"/>
</dbReference>
<protein>
    <recommendedName>
        <fullName evidence="9">Peptidase C1A papain C-terminal domain-containing protein</fullName>
    </recommendedName>
</protein>
<feature type="region of interest" description="Disordered" evidence="4">
    <location>
        <begin position="263"/>
        <end position="287"/>
    </location>
</feature>
<sequence length="1269" mass="140355">MINNGGTPTSSSSSSPRGISWQHPPRPPGSGGSAAAAGGVAGRRRRRPVRRKLLPSQLLQQQQQVNDRPRDEVLDSSSSDDEEEQQQQQHGRARGEGNDELMQRNNSTGMKMKAGEDETNKIEWQDKNHGDCDGGDTAASSPVPDDDDEQFINPYVMKPHFQLNNNSSTVLKSPPPSMELASVMSWRSSSTTTTQQTMTEKSTNSGRGASSSLVGFDPYSPGRGQHHQQQQNYPLQQQQRLHQQPNYEMEMEMEAEESTIDFTGNGQQQQQQQHHHQQPTSFESNDDFDNLFIRHPNQTTTYRDDQEASYSASSFSPVPNHGLQDYRESTPLFGRDSSMSHHHHLPHRGPIFDARTPPSSSSGSIGGQWGTRIRQTRLPTILSGASNAIASVLYYASRTATIFLNGGERNSNNNINNSQMPLLASRFPEKLRHGRRNRRWGTISSLRLLLGAMTALFCIRTMSIMMWSLPSDLEMSSSSNTAVIAPDGMTIAEHQLQQDNDQQRQQEIVNKMKKAKAHWWSRKKMEASDGSASTSSLENSAQQQDVMVVPHAEVYRDGKKEDAPILVPEQGVVVVGNHNVMDASESTREVPKAAVIVQTEEDGTILIKLPPPKLSVEEPELGSTIMGGADEEDETMYIKLPYQQRQQHQQEEVMASGSSNGEMTSIAKREIEPPLRGAAPQETQHPQSSILVRRPPPPLAEHEHHHSHHGVGGKYRHLHEQHEHPGVLHALRKEFDTWMSKHGKQYRSKKEEDHRFNVWRTNHARIAEKNEKHGPCRMTGKEVFGHNLFSDLDPEEFQSKFLTGYRGPRHHDPMGSNGIGSDEDGNISGGSDAFLRHSSFSEAKRVAESPSPLLPGASLAKRHPSIQRQLDEVTAKYGAGGFGDGGGSSNSRLHGTKFQSNFRSSCSWWDMSCYRKNGVKWSNGCEWWDVSCVLRYIFGYPYMGGTREPVYDESSYPSVLDWRTLDVVTEVNSQGSCGACWAITAVETIESANAIATGQLIDLAEEEVIACDGTCEMCNGGWPQNAYDYVMKHGGLPAKTSDYNADMLYMITAVLAGESYDISEYDMSNYFAKTCPAGVREGDGGGNDKSHHSGDNGNQQYASSYVASTRYGKIKGYGYATDRCVCYTDGSGCDCDDQDEKTAVLNVASYGPAAVCLEASLWQNYEGGIMTSAIGCSSGFLDMNHCVEVVGYAFIDESSSSGGEGEANGGNSRDNKSHKSGSRDSTTREGYWIVKNQWSTYWGMSGYAYVAMGDNTCGILNDMTQVYMK</sequence>
<feature type="compositionally biased region" description="Low complexity" evidence="4">
    <location>
        <begin position="54"/>
        <end position="64"/>
    </location>
</feature>
<feature type="compositionally biased region" description="Low complexity" evidence="4">
    <location>
        <begin position="186"/>
        <end position="203"/>
    </location>
</feature>
<dbReference type="Pfam" id="PF00112">
    <property type="entry name" value="Peptidase_C1"/>
    <property type="match status" value="1"/>
</dbReference>
<proteinExistence type="inferred from homology"/>
<keyword evidence="3" id="KW-1015">Disulfide bond</keyword>
<feature type="compositionally biased region" description="Basic residues" evidence="4">
    <location>
        <begin position="705"/>
        <end position="716"/>
    </location>
</feature>
<dbReference type="SUPFAM" id="SSF54001">
    <property type="entry name" value="Cysteine proteinases"/>
    <property type="match status" value="2"/>
</dbReference>
<feature type="domain" description="Cathepsin propeptide inhibitor" evidence="6">
    <location>
        <begin position="735"/>
        <end position="797"/>
    </location>
</feature>
<dbReference type="Gene3D" id="1.10.287.2250">
    <property type="match status" value="1"/>
</dbReference>
<feature type="compositionally biased region" description="Basic and acidic residues" evidence="4">
    <location>
        <begin position="1213"/>
        <end position="1225"/>
    </location>
</feature>
<comment type="caution">
    <text evidence="7">The sequence shown here is derived from an EMBL/GenBank/DDBJ whole genome shotgun (WGS) entry which is preliminary data.</text>
</comment>
<dbReference type="EMBL" id="JALLBG020000196">
    <property type="protein sequence ID" value="KAL3759906.1"/>
    <property type="molecule type" value="Genomic_DNA"/>
</dbReference>
<feature type="compositionally biased region" description="Polar residues" evidence="4">
    <location>
        <begin position="204"/>
        <end position="213"/>
    </location>
</feature>
<feature type="region of interest" description="Disordered" evidence="4">
    <location>
        <begin position="643"/>
        <end position="663"/>
    </location>
</feature>
<dbReference type="InterPro" id="IPR013128">
    <property type="entry name" value="Peptidase_C1A"/>
</dbReference>
<dbReference type="PROSITE" id="PS00639">
    <property type="entry name" value="THIOL_PROTEASE_HIS"/>
    <property type="match status" value="1"/>
</dbReference>
<evidence type="ECO:0000256" key="2">
    <source>
        <dbReference type="ARBA" id="ARBA00023145"/>
    </source>
</evidence>
<comment type="similarity">
    <text evidence="1">Belongs to the peptidase C1 family.</text>
</comment>
<dbReference type="InterPro" id="IPR000668">
    <property type="entry name" value="Peptidase_C1A_C"/>
</dbReference>
<feature type="compositionally biased region" description="Polar residues" evidence="4">
    <location>
        <begin position="681"/>
        <end position="690"/>
    </location>
</feature>
<gene>
    <name evidence="7" type="ORF">ACHAWU_007650</name>
</gene>
<reference evidence="7 8" key="1">
    <citation type="submission" date="2024-10" db="EMBL/GenBank/DDBJ databases">
        <title>Updated reference genomes for cyclostephanoid diatoms.</title>
        <authorList>
            <person name="Roberts W.R."/>
            <person name="Alverson A.J."/>
        </authorList>
    </citation>
    <scope>NUCLEOTIDE SEQUENCE [LARGE SCALE GENOMIC DNA]</scope>
    <source>
        <strain evidence="7 8">AJA232-27</strain>
    </source>
</reference>
<evidence type="ECO:0008006" key="9">
    <source>
        <dbReference type="Google" id="ProtNLM"/>
    </source>
</evidence>
<feature type="compositionally biased region" description="Basic residues" evidence="4">
    <location>
        <begin position="42"/>
        <end position="53"/>
    </location>
</feature>
<feature type="domain" description="Peptidase C1A papain C-terminal" evidence="5">
    <location>
        <begin position="956"/>
        <end position="1267"/>
    </location>
</feature>
<dbReference type="Gene3D" id="3.90.70.10">
    <property type="entry name" value="Cysteine proteinases"/>
    <property type="match status" value="1"/>
</dbReference>
<dbReference type="AlphaFoldDB" id="A0ABD3MDA1"/>
<dbReference type="SMART" id="SM00848">
    <property type="entry name" value="Inhibitor_I29"/>
    <property type="match status" value="1"/>
</dbReference>
<dbReference type="InterPro" id="IPR039417">
    <property type="entry name" value="Peptidase_C1A_papain-like"/>
</dbReference>
<feature type="region of interest" description="Disordered" evidence="4">
    <location>
        <begin position="520"/>
        <end position="544"/>
    </location>
</feature>
<dbReference type="Proteomes" id="UP001530293">
    <property type="component" value="Unassembled WGS sequence"/>
</dbReference>
<feature type="compositionally biased region" description="Low complexity" evidence="4">
    <location>
        <begin position="227"/>
        <end position="242"/>
    </location>
</feature>
<evidence type="ECO:0000313" key="7">
    <source>
        <dbReference type="EMBL" id="KAL3759906.1"/>
    </source>
</evidence>
<feature type="region of interest" description="Disordered" evidence="4">
    <location>
        <begin position="677"/>
        <end position="716"/>
    </location>
</feature>
<dbReference type="CDD" id="cd02248">
    <property type="entry name" value="Peptidase_C1A"/>
    <property type="match status" value="1"/>
</dbReference>
<evidence type="ECO:0000256" key="4">
    <source>
        <dbReference type="SAM" id="MobiDB-lite"/>
    </source>
</evidence>
<feature type="region of interest" description="Disordered" evidence="4">
    <location>
        <begin position="186"/>
        <end position="242"/>
    </location>
</feature>
<evidence type="ECO:0000313" key="8">
    <source>
        <dbReference type="Proteomes" id="UP001530293"/>
    </source>
</evidence>
<name>A0ABD3MDA1_9STRA</name>
<dbReference type="InterPro" id="IPR025660">
    <property type="entry name" value="Pept_his_AS"/>
</dbReference>
<keyword evidence="8" id="KW-1185">Reference proteome</keyword>
<dbReference type="InterPro" id="IPR038765">
    <property type="entry name" value="Papain-like_cys_pep_sf"/>
</dbReference>
<accession>A0ABD3MDA1</accession>
<feature type="region of interest" description="Disordered" evidence="4">
    <location>
        <begin position="1199"/>
        <end position="1225"/>
    </location>
</feature>
<feature type="compositionally biased region" description="Polar residues" evidence="4">
    <location>
        <begin position="530"/>
        <end position="544"/>
    </location>
</feature>
<dbReference type="SMART" id="SM00645">
    <property type="entry name" value="Pept_C1"/>
    <property type="match status" value="1"/>
</dbReference>
<dbReference type="InterPro" id="IPR000169">
    <property type="entry name" value="Pept_cys_AS"/>
</dbReference>
<feature type="compositionally biased region" description="Basic and acidic residues" evidence="4">
    <location>
        <begin position="113"/>
        <end position="132"/>
    </location>
</feature>
<feature type="region of interest" description="Disordered" evidence="4">
    <location>
        <begin position="1"/>
        <end position="151"/>
    </location>
</feature>
<evidence type="ECO:0000256" key="1">
    <source>
        <dbReference type="ARBA" id="ARBA00008455"/>
    </source>
</evidence>
<feature type="region of interest" description="Disordered" evidence="4">
    <location>
        <begin position="349"/>
        <end position="369"/>
    </location>
</feature>